<proteinExistence type="predicted"/>
<dbReference type="SUPFAM" id="SSF46894">
    <property type="entry name" value="C-terminal effector domain of the bipartite response regulators"/>
    <property type="match status" value="1"/>
</dbReference>
<dbReference type="GO" id="GO:0006355">
    <property type="term" value="P:regulation of DNA-templated transcription"/>
    <property type="evidence" value="ECO:0007669"/>
    <property type="project" value="InterPro"/>
</dbReference>
<dbReference type="AlphaFoldDB" id="A0AAW9HIL1"/>
<dbReference type="EMBL" id="JAWNFU010000004">
    <property type="protein sequence ID" value="MDY5153755.1"/>
    <property type="molecule type" value="Genomic_DNA"/>
</dbReference>
<accession>A0AAW9HIL1</accession>
<sequence>METLASHLRPVFRLMLKALSNKNIARKTGLTEATVKSYVSDILRHTGCATRGELAMRAVKAGIRE</sequence>
<evidence type="ECO:0000313" key="2">
    <source>
        <dbReference type="EMBL" id="MDY5153755.1"/>
    </source>
</evidence>
<dbReference type="Gene3D" id="1.10.10.10">
    <property type="entry name" value="Winged helix-like DNA-binding domain superfamily/Winged helix DNA-binding domain"/>
    <property type="match status" value="1"/>
</dbReference>
<dbReference type="Proteomes" id="UP001273799">
    <property type="component" value="Unassembled WGS sequence"/>
</dbReference>
<reference evidence="2" key="1">
    <citation type="submission" date="2023-10" db="EMBL/GenBank/DDBJ databases">
        <title>Whole Genome based description of the genera Actinobaculum and Actinotignum reveals a complex phylogenetic relationship within the species included in the genus Actinotignum.</title>
        <authorList>
            <person name="Jensen C.S."/>
            <person name="Dargis R."/>
            <person name="Kemp M."/>
            <person name="Christensen J.J."/>
        </authorList>
    </citation>
    <scope>NUCLEOTIDE SEQUENCE</scope>
    <source>
        <strain evidence="2">Actinobaculum_suis_CCUG19206T</strain>
    </source>
</reference>
<evidence type="ECO:0000313" key="3">
    <source>
        <dbReference type="Proteomes" id="UP001273799"/>
    </source>
</evidence>
<comment type="caution">
    <text evidence="2">The sequence shown here is derived from an EMBL/GenBank/DDBJ whole genome shotgun (WGS) entry which is preliminary data.</text>
</comment>
<dbReference type="RefSeq" id="WP_256332520.1">
    <property type="nucleotide sequence ID" value="NZ_FNAU01000005.1"/>
</dbReference>
<dbReference type="GO" id="GO:0003677">
    <property type="term" value="F:DNA binding"/>
    <property type="evidence" value="ECO:0007669"/>
    <property type="project" value="InterPro"/>
</dbReference>
<dbReference type="SMART" id="SM00421">
    <property type="entry name" value="HTH_LUXR"/>
    <property type="match status" value="1"/>
</dbReference>
<dbReference type="PROSITE" id="PS50043">
    <property type="entry name" value="HTH_LUXR_2"/>
    <property type="match status" value="1"/>
</dbReference>
<dbReference type="InterPro" id="IPR036388">
    <property type="entry name" value="WH-like_DNA-bd_sf"/>
</dbReference>
<protein>
    <submittedName>
        <fullName evidence="2">LuxR C-terminal-related transcriptional regulator</fullName>
    </submittedName>
</protein>
<dbReference type="Pfam" id="PF00196">
    <property type="entry name" value="GerE"/>
    <property type="match status" value="1"/>
</dbReference>
<gene>
    <name evidence="2" type="ORF">R6G71_06845</name>
</gene>
<name>A0AAW9HIL1_9ACTO</name>
<organism evidence="2 3">
    <name type="scientific">Actinobaculum suis</name>
    <dbReference type="NCBI Taxonomy" id="1657"/>
    <lineage>
        <taxon>Bacteria</taxon>
        <taxon>Bacillati</taxon>
        <taxon>Actinomycetota</taxon>
        <taxon>Actinomycetes</taxon>
        <taxon>Actinomycetales</taxon>
        <taxon>Actinomycetaceae</taxon>
        <taxon>Actinobaculum</taxon>
    </lineage>
</organism>
<evidence type="ECO:0000259" key="1">
    <source>
        <dbReference type="PROSITE" id="PS50043"/>
    </source>
</evidence>
<dbReference type="InterPro" id="IPR000792">
    <property type="entry name" value="Tscrpt_reg_LuxR_C"/>
</dbReference>
<dbReference type="InterPro" id="IPR016032">
    <property type="entry name" value="Sig_transdc_resp-reg_C-effctor"/>
</dbReference>
<feature type="domain" description="HTH luxR-type" evidence="1">
    <location>
        <begin position="1"/>
        <end position="62"/>
    </location>
</feature>